<accession>A0A251XXW3</accession>
<name>A0A251XXW3_9MICO</name>
<dbReference type="GO" id="GO:1990189">
    <property type="term" value="F:protein N-terminal-serine acetyltransferase activity"/>
    <property type="evidence" value="ECO:0007669"/>
    <property type="project" value="TreeGrafter"/>
</dbReference>
<dbReference type="InterPro" id="IPR051908">
    <property type="entry name" value="Ribosomal_N-acetyltransferase"/>
</dbReference>
<proteinExistence type="predicted"/>
<dbReference type="PANTHER" id="PTHR43441">
    <property type="entry name" value="RIBOSOMAL-PROTEIN-SERINE ACETYLTRANSFERASE"/>
    <property type="match status" value="1"/>
</dbReference>
<dbReference type="GO" id="GO:0008999">
    <property type="term" value="F:protein-N-terminal-alanine acetyltransferase activity"/>
    <property type="evidence" value="ECO:0007669"/>
    <property type="project" value="TreeGrafter"/>
</dbReference>
<feature type="domain" description="N-acetyltransferase" evidence="2">
    <location>
        <begin position="14"/>
        <end position="155"/>
    </location>
</feature>
<dbReference type="Gene3D" id="3.40.630.30">
    <property type="match status" value="1"/>
</dbReference>
<evidence type="ECO:0000313" key="4">
    <source>
        <dbReference type="Proteomes" id="UP000195106"/>
    </source>
</evidence>
<dbReference type="Proteomes" id="UP000195106">
    <property type="component" value="Unassembled WGS sequence"/>
</dbReference>
<evidence type="ECO:0000256" key="1">
    <source>
        <dbReference type="SAM" id="MobiDB-lite"/>
    </source>
</evidence>
<dbReference type="InterPro" id="IPR016181">
    <property type="entry name" value="Acyl_CoA_acyltransferase"/>
</dbReference>
<sequence length="196" mass="20330">MTTSPAPVLVTERYALEPLVVAHAGEMAGVLGDPALYRFTGGVPPTLDALRTRFARQAAGRSPDGSERWLVWVIRERASGRAAGFVQATVTGEREARTAEVAWLIGTGAQGAGAAAECAAAMLGWLREDGVGTVRARIHPDHAASQAVARRLGLTPTDVVVDGEVRWEARAGGTEARPDGEEAGPDGGETGPGVTP</sequence>
<dbReference type="Pfam" id="PF13302">
    <property type="entry name" value="Acetyltransf_3"/>
    <property type="match status" value="1"/>
</dbReference>
<protein>
    <recommendedName>
        <fullName evidence="2">N-acetyltransferase domain-containing protein</fullName>
    </recommendedName>
</protein>
<dbReference type="InterPro" id="IPR000182">
    <property type="entry name" value="GNAT_dom"/>
</dbReference>
<dbReference type="AlphaFoldDB" id="A0A251XXW3"/>
<evidence type="ECO:0000313" key="3">
    <source>
        <dbReference type="EMBL" id="OUE10392.1"/>
    </source>
</evidence>
<comment type="caution">
    <text evidence="3">The sequence shown here is derived from an EMBL/GenBank/DDBJ whole genome shotgun (WGS) entry which is preliminary data.</text>
</comment>
<gene>
    <name evidence="3" type="ORF">CMsap09_15720</name>
</gene>
<dbReference type="EMBL" id="MDHJ01000001">
    <property type="protein sequence ID" value="OUE10392.1"/>
    <property type="molecule type" value="Genomic_DNA"/>
</dbReference>
<feature type="region of interest" description="Disordered" evidence="1">
    <location>
        <begin position="168"/>
        <end position="196"/>
    </location>
</feature>
<dbReference type="GO" id="GO:0005737">
    <property type="term" value="C:cytoplasm"/>
    <property type="evidence" value="ECO:0007669"/>
    <property type="project" value="TreeGrafter"/>
</dbReference>
<dbReference type="SUPFAM" id="SSF55729">
    <property type="entry name" value="Acyl-CoA N-acyltransferases (Nat)"/>
    <property type="match status" value="1"/>
</dbReference>
<feature type="compositionally biased region" description="Gly residues" evidence="1">
    <location>
        <begin position="185"/>
        <end position="196"/>
    </location>
</feature>
<dbReference type="PANTHER" id="PTHR43441:SF10">
    <property type="entry name" value="ACETYLTRANSFERASE"/>
    <property type="match status" value="1"/>
</dbReference>
<reference evidence="3 4" key="1">
    <citation type="submission" date="2016-08" db="EMBL/GenBank/DDBJ databases">
        <title>Genome sequence of Clavibacter michiganensis spp. strain CASJ009.</title>
        <authorList>
            <person name="Thapa S.P."/>
            <person name="Coaker G."/>
        </authorList>
    </citation>
    <scope>NUCLEOTIDE SEQUENCE [LARGE SCALE GENOMIC DNA]</scope>
    <source>
        <strain evidence="3">CASJ009</strain>
    </source>
</reference>
<evidence type="ECO:0000259" key="2">
    <source>
        <dbReference type="Pfam" id="PF13302"/>
    </source>
</evidence>
<organism evidence="3 4">
    <name type="scientific">Clavibacter michiganensis</name>
    <dbReference type="NCBI Taxonomy" id="28447"/>
    <lineage>
        <taxon>Bacteria</taxon>
        <taxon>Bacillati</taxon>
        <taxon>Actinomycetota</taxon>
        <taxon>Actinomycetes</taxon>
        <taxon>Micrococcales</taxon>
        <taxon>Microbacteriaceae</taxon>
        <taxon>Clavibacter</taxon>
    </lineage>
</organism>